<evidence type="ECO:0000259" key="6">
    <source>
        <dbReference type="Pfam" id="PF22754"/>
    </source>
</evidence>
<proteinExistence type="predicted"/>
<name>A0A7J7DX58_TRIWF</name>
<dbReference type="AlphaFoldDB" id="A0A7J7DX58"/>
<dbReference type="InterPro" id="IPR051358">
    <property type="entry name" value="TF_AMS/ICE1/BHLH6-like"/>
</dbReference>
<accession>A0A7J7DX58</accession>
<dbReference type="GO" id="GO:0046983">
    <property type="term" value="F:protein dimerization activity"/>
    <property type="evidence" value="ECO:0007669"/>
    <property type="project" value="InterPro"/>
</dbReference>
<evidence type="ECO:0000256" key="4">
    <source>
        <dbReference type="ARBA" id="ARBA00023242"/>
    </source>
</evidence>
<dbReference type="PANTHER" id="PTHR31945">
    <property type="entry name" value="TRANSCRIPTION FACTOR SCREAM2-RELATED"/>
    <property type="match status" value="1"/>
</dbReference>
<dbReference type="OrthoDB" id="1917523at2759"/>
<comment type="caution">
    <text evidence="7">The sequence shown here is derived from an EMBL/GenBank/DDBJ whole genome shotgun (WGS) entry which is preliminary data.</text>
</comment>
<feature type="coiled-coil region" evidence="5">
    <location>
        <begin position="35"/>
        <end position="62"/>
    </location>
</feature>
<evidence type="ECO:0000256" key="1">
    <source>
        <dbReference type="ARBA" id="ARBA00004123"/>
    </source>
</evidence>
<keyword evidence="5" id="KW-0175">Coiled coil</keyword>
<evidence type="ECO:0000313" key="8">
    <source>
        <dbReference type="Proteomes" id="UP000593562"/>
    </source>
</evidence>
<dbReference type="GO" id="GO:0043565">
    <property type="term" value="F:sequence-specific DNA binding"/>
    <property type="evidence" value="ECO:0007669"/>
    <property type="project" value="TreeGrafter"/>
</dbReference>
<dbReference type="CDD" id="cd04873">
    <property type="entry name" value="ACT_UUR-ACR-like"/>
    <property type="match status" value="1"/>
</dbReference>
<sequence length="163" mass="17739">MDSTSKERKREDLYQKYQLLRDATNSTAMNKASIIVDASKYIEELKNKVEELSQESIGSTSTSQVSNAPNPLPLQVTVETLANGYLINVLSERNCPGLLVSILEAFEELGLDVLDASVSCADTFQLEAVGQNQGSNIDSMDAQVVQNAVLQAIESWSSSETGF</sequence>
<feature type="domain" description="Plant bHLH transcription factor ACT-like" evidence="6">
    <location>
        <begin position="75"/>
        <end position="154"/>
    </location>
</feature>
<evidence type="ECO:0000256" key="5">
    <source>
        <dbReference type="SAM" id="Coils"/>
    </source>
</evidence>
<keyword evidence="8" id="KW-1185">Reference proteome</keyword>
<dbReference type="SUPFAM" id="SSF47459">
    <property type="entry name" value="HLH, helix-loop-helix DNA-binding domain"/>
    <property type="match status" value="1"/>
</dbReference>
<protein>
    <submittedName>
        <fullName evidence="7">Transcription factor bHLH61-like isoform X1</fullName>
    </submittedName>
</protein>
<organism evidence="7 8">
    <name type="scientific">Tripterygium wilfordii</name>
    <name type="common">Thunder God vine</name>
    <dbReference type="NCBI Taxonomy" id="458696"/>
    <lineage>
        <taxon>Eukaryota</taxon>
        <taxon>Viridiplantae</taxon>
        <taxon>Streptophyta</taxon>
        <taxon>Embryophyta</taxon>
        <taxon>Tracheophyta</taxon>
        <taxon>Spermatophyta</taxon>
        <taxon>Magnoliopsida</taxon>
        <taxon>eudicotyledons</taxon>
        <taxon>Gunneridae</taxon>
        <taxon>Pentapetalae</taxon>
        <taxon>rosids</taxon>
        <taxon>fabids</taxon>
        <taxon>Celastrales</taxon>
        <taxon>Celastraceae</taxon>
        <taxon>Tripterygium</taxon>
    </lineage>
</organism>
<keyword evidence="4" id="KW-0539">Nucleus</keyword>
<dbReference type="InterPro" id="IPR054502">
    <property type="entry name" value="bHLH-TF_ACT-like_plant"/>
</dbReference>
<dbReference type="GO" id="GO:0003700">
    <property type="term" value="F:DNA-binding transcription factor activity"/>
    <property type="evidence" value="ECO:0007669"/>
    <property type="project" value="TreeGrafter"/>
</dbReference>
<gene>
    <name evidence="7" type="ORF">HS088_TW03G01093</name>
</gene>
<dbReference type="Gene3D" id="4.10.280.10">
    <property type="entry name" value="Helix-loop-helix DNA-binding domain"/>
    <property type="match status" value="1"/>
</dbReference>
<dbReference type="Proteomes" id="UP000593562">
    <property type="component" value="Unassembled WGS sequence"/>
</dbReference>
<dbReference type="PANTHER" id="PTHR31945:SF45">
    <property type="entry name" value="EXPRESSED PROTEIN"/>
    <property type="match status" value="1"/>
</dbReference>
<dbReference type="InParanoid" id="A0A7J7DX58"/>
<keyword evidence="3" id="KW-0804">Transcription</keyword>
<evidence type="ECO:0000256" key="3">
    <source>
        <dbReference type="ARBA" id="ARBA00023163"/>
    </source>
</evidence>
<dbReference type="GO" id="GO:0005634">
    <property type="term" value="C:nucleus"/>
    <property type="evidence" value="ECO:0007669"/>
    <property type="project" value="UniProtKB-SubCell"/>
</dbReference>
<evidence type="ECO:0000313" key="7">
    <source>
        <dbReference type="EMBL" id="KAF5750754.1"/>
    </source>
</evidence>
<reference evidence="7 8" key="1">
    <citation type="journal article" date="2020" name="Nat. Commun.">
        <title>Genome of Tripterygium wilfordii and identification of cytochrome P450 involved in triptolide biosynthesis.</title>
        <authorList>
            <person name="Tu L."/>
            <person name="Su P."/>
            <person name="Zhang Z."/>
            <person name="Gao L."/>
            <person name="Wang J."/>
            <person name="Hu T."/>
            <person name="Zhou J."/>
            <person name="Zhang Y."/>
            <person name="Zhao Y."/>
            <person name="Liu Y."/>
            <person name="Song Y."/>
            <person name="Tong Y."/>
            <person name="Lu Y."/>
            <person name="Yang J."/>
            <person name="Xu C."/>
            <person name="Jia M."/>
            <person name="Peters R.J."/>
            <person name="Huang L."/>
            <person name="Gao W."/>
        </authorList>
    </citation>
    <scope>NUCLEOTIDE SEQUENCE [LARGE SCALE GENOMIC DNA]</scope>
    <source>
        <strain evidence="8">cv. XIE 37</strain>
        <tissue evidence="7">Leaf</tissue>
    </source>
</reference>
<evidence type="ECO:0000256" key="2">
    <source>
        <dbReference type="ARBA" id="ARBA00023015"/>
    </source>
</evidence>
<dbReference type="EMBL" id="JAAARO010000003">
    <property type="protein sequence ID" value="KAF5750754.1"/>
    <property type="molecule type" value="Genomic_DNA"/>
</dbReference>
<keyword evidence="2" id="KW-0805">Transcription regulation</keyword>
<dbReference type="Pfam" id="PF22754">
    <property type="entry name" value="bHLH-TF_ACT-like_plant"/>
    <property type="match status" value="1"/>
</dbReference>
<comment type="subcellular location">
    <subcellularLocation>
        <location evidence="1">Nucleus</location>
    </subcellularLocation>
</comment>
<dbReference type="InterPro" id="IPR036638">
    <property type="entry name" value="HLH_DNA-bd_sf"/>
</dbReference>